<evidence type="ECO:0000256" key="1">
    <source>
        <dbReference type="ARBA" id="ARBA00004448"/>
    </source>
</evidence>
<keyword evidence="9 10" id="KW-0472">Membrane</keyword>
<keyword evidence="7" id="KW-0106">Calcium</keyword>
<dbReference type="GO" id="GO:0005743">
    <property type="term" value="C:mitochondrial inner membrane"/>
    <property type="evidence" value="ECO:0007669"/>
    <property type="project" value="UniProtKB-SubCell"/>
</dbReference>
<dbReference type="InterPro" id="IPR018247">
    <property type="entry name" value="EF_Hand_1_Ca_BS"/>
</dbReference>
<dbReference type="SUPFAM" id="SSF103506">
    <property type="entry name" value="Mitochondrial carrier"/>
    <property type="match status" value="1"/>
</dbReference>
<evidence type="ECO:0000256" key="8">
    <source>
        <dbReference type="ARBA" id="ARBA00022989"/>
    </source>
</evidence>
<dbReference type="SUPFAM" id="SSF47473">
    <property type="entry name" value="EF-hand"/>
    <property type="match status" value="1"/>
</dbReference>
<feature type="domain" description="EF-hand" evidence="13">
    <location>
        <begin position="76"/>
        <end position="111"/>
    </location>
</feature>
<keyword evidence="4 10" id="KW-0812">Transmembrane</keyword>
<dbReference type="Proteomes" id="UP001221898">
    <property type="component" value="Unassembled WGS sequence"/>
</dbReference>
<dbReference type="Gene3D" id="1.10.238.10">
    <property type="entry name" value="EF-hand"/>
    <property type="match status" value="2"/>
</dbReference>
<evidence type="ECO:0000256" key="4">
    <source>
        <dbReference type="ARBA" id="ARBA00022692"/>
    </source>
</evidence>
<dbReference type="InterPro" id="IPR023395">
    <property type="entry name" value="MCP_dom_sf"/>
</dbReference>
<dbReference type="AlphaFoldDB" id="A0AAD7TCR0"/>
<dbReference type="PRINTS" id="PR00926">
    <property type="entry name" value="MITOCARRIER"/>
</dbReference>
<sequence length="525" mass="59023">MTQRTTSQTGMGQFRSLFHKLDTNNDGYIAVEELHTEMRKIGVSSAHEKAHVIVGNYDKNEDGRLDYAEFIKYIEDKENKWKINFQVLDKNKSGAIDYEEIIDLFKEFGVVISKQNAKRIIQMMDEDGSMTVEWGEFLEHIILNPVEDMEGLASSWKRSMVFDVGESRMMPVEFTQEEKDSGSWRKCSLAAALADAVSRTVTAPIDRLKTQLQVYGSKALSQGFREKQAGGLRSMWQGNAVNVLKGTPQTTLQYLIYSQMKVHSRVLEGELKVQQRFGLGCMSGAAAHAVFYPLEVLKVRLNLQHPGTYSGVLGCARSIYHNESIVAFYQGFRPSVLCMIPYAGVECAVHQSIMNWAKTDPANNSDSKMFFFSFVAFASGQTASYPLAVIRTHQQVQAFTTNSQTSHAFHGLRHIYLKHGVRGFYNGIWASFALILCHELQEFFHLFCLEFISCVWTVAVLASLIERWRVNVHRFLFQDEHVNAAAVDAVNAGKGLFARLDLTRNVVGNTAGTSHAAFAVSPFDV</sequence>
<feature type="repeat" description="Solcar" evidence="10">
    <location>
        <begin position="367"/>
        <end position="452"/>
    </location>
</feature>
<dbReference type="GO" id="GO:0005509">
    <property type="term" value="F:calcium ion binding"/>
    <property type="evidence" value="ECO:0007669"/>
    <property type="project" value="InterPro"/>
</dbReference>
<organism evidence="14 15">
    <name type="scientific">Aldrovandia affinis</name>
    <dbReference type="NCBI Taxonomy" id="143900"/>
    <lineage>
        <taxon>Eukaryota</taxon>
        <taxon>Metazoa</taxon>
        <taxon>Chordata</taxon>
        <taxon>Craniata</taxon>
        <taxon>Vertebrata</taxon>
        <taxon>Euteleostomi</taxon>
        <taxon>Actinopterygii</taxon>
        <taxon>Neopterygii</taxon>
        <taxon>Teleostei</taxon>
        <taxon>Notacanthiformes</taxon>
        <taxon>Halosauridae</taxon>
        <taxon>Aldrovandia</taxon>
    </lineage>
</organism>
<dbReference type="SMART" id="SM00054">
    <property type="entry name" value="EFh"/>
    <property type="match status" value="4"/>
</dbReference>
<dbReference type="EMBL" id="JAINUG010000001">
    <property type="protein sequence ID" value="KAJ8418510.1"/>
    <property type="molecule type" value="Genomic_DNA"/>
</dbReference>
<feature type="repeat" description="Solcar" evidence="10">
    <location>
        <begin position="271"/>
        <end position="356"/>
    </location>
</feature>
<protein>
    <recommendedName>
        <fullName evidence="13">EF-hand domain-containing protein</fullName>
    </recommendedName>
</protein>
<keyword evidence="5" id="KW-0479">Metal-binding</keyword>
<evidence type="ECO:0000313" key="15">
    <source>
        <dbReference type="Proteomes" id="UP001221898"/>
    </source>
</evidence>
<evidence type="ECO:0000256" key="12">
    <source>
        <dbReference type="SAM" id="Phobius"/>
    </source>
</evidence>
<feature type="domain" description="EF-hand" evidence="13">
    <location>
        <begin position="9"/>
        <end position="44"/>
    </location>
</feature>
<evidence type="ECO:0000256" key="6">
    <source>
        <dbReference type="ARBA" id="ARBA00022737"/>
    </source>
</evidence>
<feature type="repeat" description="Solcar" evidence="10">
    <location>
        <begin position="182"/>
        <end position="263"/>
    </location>
</feature>
<comment type="caution">
    <text evidence="14">The sequence shown here is derived from an EMBL/GenBank/DDBJ whole genome shotgun (WGS) entry which is preliminary data.</text>
</comment>
<dbReference type="InterPro" id="IPR002067">
    <property type="entry name" value="MCP"/>
</dbReference>
<dbReference type="InterPro" id="IPR018108">
    <property type="entry name" value="MCP_transmembrane"/>
</dbReference>
<accession>A0AAD7TCR0</accession>
<reference evidence="14" key="1">
    <citation type="journal article" date="2023" name="Science">
        <title>Genome structures resolve the early diversification of teleost fishes.</title>
        <authorList>
            <person name="Parey E."/>
            <person name="Louis A."/>
            <person name="Montfort J."/>
            <person name="Bouchez O."/>
            <person name="Roques C."/>
            <person name="Iampietro C."/>
            <person name="Lluch J."/>
            <person name="Castinel A."/>
            <person name="Donnadieu C."/>
            <person name="Desvignes T."/>
            <person name="Floi Bucao C."/>
            <person name="Jouanno E."/>
            <person name="Wen M."/>
            <person name="Mejri S."/>
            <person name="Dirks R."/>
            <person name="Jansen H."/>
            <person name="Henkel C."/>
            <person name="Chen W.J."/>
            <person name="Zahm M."/>
            <person name="Cabau C."/>
            <person name="Klopp C."/>
            <person name="Thompson A.W."/>
            <person name="Robinson-Rechavi M."/>
            <person name="Braasch I."/>
            <person name="Lecointre G."/>
            <person name="Bobe J."/>
            <person name="Postlethwait J.H."/>
            <person name="Berthelot C."/>
            <person name="Roest Crollius H."/>
            <person name="Guiguen Y."/>
        </authorList>
    </citation>
    <scope>NUCLEOTIDE SEQUENCE</scope>
    <source>
        <strain evidence="14">NC1722</strain>
    </source>
</reference>
<keyword evidence="8 12" id="KW-1133">Transmembrane helix</keyword>
<evidence type="ECO:0000256" key="7">
    <source>
        <dbReference type="ARBA" id="ARBA00022837"/>
    </source>
</evidence>
<comment type="similarity">
    <text evidence="2 11">Belongs to the mitochondrial carrier (TC 2.A.29) family.</text>
</comment>
<dbReference type="PANTHER" id="PTHR24089">
    <property type="entry name" value="SOLUTE CARRIER FAMILY 25"/>
    <property type="match status" value="1"/>
</dbReference>
<evidence type="ECO:0000256" key="3">
    <source>
        <dbReference type="ARBA" id="ARBA00022448"/>
    </source>
</evidence>
<name>A0AAD7TCR0_9TELE</name>
<evidence type="ECO:0000256" key="11">
    <source>
        <dbReference type="RuleBase" id="RU000488"/>
    </source>
</evidence>
<dbReference type="FunFam" id="1.10.238.10:FF:000028">
    <property type="entry name" value="Putative calcium-binding mitochondrial carrier protein scamc-2"/>
    <property type="match status" value="1"/>
</dbReference>
<dbReference type="InterPro" id="IPR011992">
    <property type="entry name" value="EF-hand-dom_pair"/>
</dbReference>
<dbReference type="InterPro" id="IPR002048">
    <property type="entry name" value="EF_hand_dom"/>
</dbReference>
<dbReference type="Pfam" id="PF13499">
    <property type="entry name" value="EF-hand_7"/>
    <property type="match status" value="2"/>
</dbReference>
<dbReference type="GO" id="GO:0055085">
    <property type="term" value="P:transmembrane transport"/>
    <property type="evidence" value="ECO:0007669"/>
    <property type="project" value="InterPro"/>
</dbReference>
<dbReference type="PROSITE" id="PS50920">
    <property type="entry name" value="SOLCAR"/>
    <property type="match status" value="3"/>
</dbReference>
<dbReference type="Gene3D" id="1.50.40.10">
    <property type="entry name" value="Mitochondrial carrier domain"/>
    <property type="match status" value="1"/>
</dbReference>
<evidence type="ECO:0000256" key="5">
    <source>
        <dbReference type="ARBA" id="ARBA00022723"/>
    </source>
</evidence>
<comment type="subcellular location">
    <subcellularLocation>
        <location evidence="1">Mitochondrion inner membrane</location>
        <topology evidence="1">Multi-pass membrane protein</topology>
    </subcellularLocation>
</comment>
<keyword evidence="6" id="KW-0677">Repeat</keyword>
<gene>
    <name evidence="14" type="ORF">AAFF_G00000090</name>
</gene>
<dbReference type="PROSITE" id="PS50222">
    <property type="entry name" value="EF_HAND_2"/>
    <property type="match status" value="3"/>
</dbReference>
<evidence type="ECO:0000256" key="2">
    <source>
        <dbReference type="ARBA" id="ARBA00006375"/>
    </source>
</evidence>
<evidence type="ECO:0000313" key="14">
    <source>
        <dbReference type="EMBL" id="KAJ8418510.1"/>
    </source>
</evidence>
<evidence type="ECO:0000256" key="9">
    <source>
        <dbReference type="ARBA" id="ARBA00023136"/>
    </source>
</evidence>
<proteinExistence type="inferred from homology"/>
<dbReference type="PROSITE" id="PS00018">
    <property type="entry name" value="EF_HAND_1"/>
    <property type="match status" value="2"/>
</dbReference>
<feature type="transmembrane region" description="Helical" evidence="12">
    <location>
        <begin position="443"/>
        <end position="465"/>
    </location>
</feature>
<evidence type="ECO:0000259" key="13">
    <source>
        <dbReference type="PROSITE" id="PS50222"/>
    </source>
</evidence>
<keyword evidence="15" id="KW-1185">Reference proteome</keyword>
<evidence type="ECO:0000256" key="10">
    <source>
        <dbReference type="PROSITE-ProRule" id="PRU00282"/>
    </source>
</evidence>
<dbReference type="Pfam" id="PF00153">
    <property type="entry name" value="Mito_carr"/>
    <property type="match status" value="3"/>
</dbReference>
<feature type="domain" description="EF-hand" evidence="13">
    <location>
        <begin position="112"/>
        <end position="147"/>
    </location>
</feature>
<keyword evidence="3 11" id="KW-0813">Transport</keyword>